<dbReference type="PANTHER" id="PTHR37302:SF1">
    <property type="entry name" value="PROTEIN DINB"/>
    <property type="match status" value="1"/>
</dbReference>
<dbReference type="Proteomes" id="UP000680638">
    <property type="component" value="Unassembled WGS sequence"/>
</dbReference>
<dbReference type="InterPro" id="IPR007837">
    <property type="entry name" value="DinB"/>
</dbReference>
<name>A0ABQ4LZ33_9BACL</name>
<dbReference type="SUPFAM" id="SSF109854">
    <property type="entry name" value="DinB/YfiT-like putative metalloenzymes"/>
    <property type="match status" value="1"/>
</dbReference>
<dbReference type="PANTHER" id="PTHR37302">
    <property type="entry name" value="SLR1116 PROTEIN"/>
    <property type="match status" value="1"/>
</dbReference>
<dbReference type="Pfam" id="PF05163">
    <property type="entry name" value="DinB"/>
    <property type="match status" value="1"/>
</dbReference>
<sequence>MTHPAIEMYDYHVWEVSRIMDRLKEIPEELYRQEIASSFPSIAKTLAHIYIVDNVWFQTLQGAELADALNSSWSIREELENGSLPELETKFKRLSEACSRFLRAQEDLEKRVMLNNPYAGSRETSLAEIVMQIVTHGTYHKGNISTMLRQTGNLSVMTDYIYYLYAKQ</sequence>
<keyword evidence="4" id="KW-1185">Reference proteome</keyword>
<organism evidence="3 4">
    <name type="scientific">Paenibacillus cookii</name>
    <dbReference type="NCBI Taxonomy" id="157839"/>
    <lineage>
        <taxon>Bacteria</taxon>
        <taxon>Bacillati</taxon>
        <taxon>Bacillota</taxon>
        <taxon>Bacilli</taxon>
        <taxon>Bacillales</taxon>
        <taxon>Paenibacillaceae</taxon>
        <taxon>Paenibacillus</taxon>
    </lineage>
</organism>
<keyword evidence="2" id="KW-0479">Metal-binding</keyword>
<dbReference type="Gene3D" id="1.20.120.450">
    <property type="entry name" value="dinb family like domain"/>
    <property type="match status" value="1"/>
</dbReference>
<evidence type="ECO:0000313" key="4">
    <source>
        <dbReference type="Proteomes" id="UP000680638"/>
    </source>
</evidence>
<reference evidence="3 4" key="1">
    <citation type="submission" date="2021-03" db="EMBL/GenBank/DDBJ databases">
        <title>Antimicrobial resistance genes in bacteria isolated from Japanese honey, and their potential for conferring macrolide and lincosamide resistance in the American foulbrood pathogen Paenibacillus larvae.</title>
        <authorList>
            <person name="Okamoto M."/>
            <person name="Kumagai M."/>
            <person name="Kanamori H."/>
            <person name="Takamatsu D."/>
        </authorList>
    </citation>
    <scope>NUCLEOTIDE SEQUENCE [LARGE SCALE GENOMIC DNA]</scope>
    <source>
        <strain evidence="3 4">J21TS3</strain>
    </source>
</reference>
<proteinExistence type="inferred from homology"/>
<dbReference type="EMBL" id="BORW01000019">
    <property type="protein sequence ID" value="GIO68522.1"/>
    <property type="molecule type" value="Genomic_DNA"/>
</dbReference>
<comment type="caution">
    <text evidence="3">The sequence shown here is derived from an EMBL/GenBank/DDBJ whole genome shotgun (WGS) entry which is preliminary data.</text>
</comment>
<evidence type="ECO:0000256" key="2">
    <source>
        <dbReference type="ARBA" id="ARBA00022723"/>
    </source>
</evidence>
<dbReference type="InterPro" id="IPR034660">
    <property type="entry name" value="DinB/YfiT-like"/>
</dbReference>
<protein>
    <submittedName>
        <fullName evidence="3">Protein DinB</fullName>
    </submittedName>
</protein>
<accession>A0ABQ4LZ33</accession>
<evidence type="ECO:0000313" key="3">
    <source>
        <dbReference type="EMBL" id="GIO68522.1"/>
    </source>
</evidence>
<evidence type="ECO:0000256" key="1">
    <source>
        <dbReference type="ARBA" id="ARBA00008635"/>
    </source>
</evidence>
<dbReference type="RefSeq" id="WP_212951012.1">
    <property type="nucleotide sequence ID" value="NZ_BORW01000019.1"/>
</dbReference>
<gene>
    <name evidence="3" type="primary">dinB</name>
    <name evidence="3" type="ORF">J21TS3_33430</name>
</gene>
<comment type="similarity">
    <text evidence="1">Belongs to the DinB family.</text>
</comment>